<evidence type="ECO:0000313" key="2">
    <source>
        <dbReference type="EMBL" id="EEF25427.1"/>
    </source>
</evidence>
<gene>
    <name evidence="2" type="ORF">RCOM_1840330</name>
</gene>
<keyword evidence="3" id="KW-1185">Reference proteome</keyword>
<protein>
    <submittedName>
        <fullName evidence="2">Uncharacterized protein</fullName>
    </submittedName>
</protein>
<dbReference type="Proteomes" id="UP000008311">
    <property type="component" value="Unassembled WGS sequence"/>
</dbReference>
<name>B9TFD6_RICCO</name>
<accession>B9TFD6</accession>
<dbReference type="EMBL" id="EQ979726">
    <property type="protein sequence ID" value="EEF25427.1"/>
    <property type="molecule type" value="Genomic_DNA"/>
</dbReference>
<dbReference type="InParanoid" id="B9TFD6"/>
<reference evidence="3" key="1">
    <citation type="journal article" date="2010" name="Nat. Biotechnol.">
        <title>Draft genome sequence of the oilseed species Ricinus communis.</title>
        <authorList>
            <person name="Chan A.P."/>
            <person name="Crabtree J."/>
            <person name="Zhao Q."/>
            <person name="Lorenzi H."/>
            <person name="Orvis J."/>
            <person name="Puiu D."/>
            <person name="Melake-Berhan A."/>
            <person name="Jones K.M."/>
            <person name="Redman J."/>
            <person name="Chen G."/>
            <person name="Cahoon E.B."/>
            <person name="Gedil M."/>
            <person name="Stanke M."/>
            <person name="Haas B.J."/>
            <person name="Wortman J.R."/>
            <person name="Fraser-Liggett C.M."/>
            <person name="Ravel J."/>
            <person name="Rabinowicz P.D."/>
        </authorList>
    </citation>
    <scope>NUCLEOTIDE SEQUENCE [LARGE SCALE GENOMIC DNA]</scope>
    <source>
        <strain evidence="3">cv. Hale</strain>
    </source>
</reference>
<evidence type="ECO:0000313" key="3">
    <source>
        <dbReference type="Proteomes" id="UP000008311"/>
    </source>
</evidence>
<feature type="region of interest" description="Disordered" evidence="1">
    <location>
        <begin position="79"/>
        <end position="124"/>
    </location>
</feature>
<dbReference type="AlphaFoldDB" id="B9TFD6"/>
<feature type="compositionally biased region" description="Low complexity" evidence="1">
    <location>
        <begin position="93"/>
        <end position="105"/>
    </location>
</feature>
<proteinExistence type="predicted"/>
<organism evidence="2 3">
    <name type="scientific">Ricinus communis</name>
    <name type="common">Castor bean</name>
    <dbReference type="NCBI Taxonomy" id="3988"/>
    <lineage>
        <taxon>Eukaryota</taxon>
        <taxon>Viridiplantae</taxon>
        <taxon>Streptophyta</taxon>
        <taxon>Embryophyta</taxon>
        <taxon>Tracheophyta</taxon>
        <taxon>Spermatophyta</taxon>
        <taxon>Magnoliopsida</taxon>
        <taxon>eudicotyledons</taxon>
        <taxon>Gunneridae</taxon>
        <taxon>Pentapetalae</taxon>
        <taxon>rosids</taxon>
        <taxon>fabids</taxon>
        <taxon>Malpighiales</taxon>
        <taxon>Euphorbiaceae</taxon>
        <taxon>Acalyphoideae</taxon>
        <taxon>Acalypheae</taxon>
        <taxon>Ricinus</taxon>
    </lineage>
</organism>
<evidence type="ECO:0000256" key="1">
    <source>
        <dbReference type="SAM" id="MobiDB-lite"/>
    </source>
</evidence>
<sequence>MEYSPWSRDKSHADLRIRPACRHEHRHGALLYPQGAARARDRREGRLQPLSDLHRGASGGRADHQDGAGAGLLAARDRGAGGGISCRRDNARTRPGADAGTARAAGGEGGAAERDGRLYPRQGGVAGKRAAGRRAAVRGIRGVRFVQPRFQQGRMPGLKQMRLGFHAVELAEYLQEGFAIGRRRHQPVIVGRWKRNEVCFVVIGICADQYALLIIFGVIADAVHIELLAFPENLASDVDGGKLANGDDELAWSDRIDGGRAESFRRAQIQFVQGREYFLEIRKQVVRPYEFRHSSGCAGFDLFLDFRLFIRGHGHELLGLQRIAALQVPGIE</sequence>